<dbReference type="Gene3D" id="1.10.10.60">
    <property type="entry name" value="Homeodomain-like"/>
    <property type="match status" value="1"/>
</dbReference>
<gene>
    <name evidence="6" type="ORF">ACFFP0_06695</name>
</gene>
<dbReference type="PRINTS" id="PR00032">
    <property type="entry name" value="HTHARAC"/>
</dbReference>
<dbReference type="SMART" id="SM00342">
    <property type="entry name" value="HTH_ARAC"/>
    <property type="match status" value="1"/>
</dbReference>
<proteinExistence type="predicted"/>
<feature type="domain" description="HTH araC/xylS-type" evidence="5">
    <location>
        <begin position="190"/>
        <end position="288"/>
    </location>
</feature>
<accession>A0ABV6AD74</accession>
<keyword evidence="3" id="KW-0010">Activator</keyword>
<dbReference type="PANTHER" id="PTHR43280">
    <property type="entry name" value="ARAC-FAMILY TRANSCRIPTIONAL REGULATOR"/>
    <property type="match status" value="1"/>
</dbReference>
<dbReference type="Pfam" id="PF02311">
    <property type="entry name" value="AraC_binding"/>
    <property type="match status" value="1"/>
</dbReference>
<sequence>MLSPVPTYDLYGESRSKRPDFWLHCETIASRSSTHQWEIGRHRHESFQQFLYIRNGSGDAILGASTVALVPPCVVAVPPGVGHGFRFSRDIDGMVITLVAERLRLTAGLAKRPGDWLSAPRMIPLPAGDDARYLDETFSRLFAEFEARRAGRNDLIEAYLTAAILILGRVVGADDDGAAGAGDINLARVEALKDLIGRHFREQMPAEDYARHLNLSPTHLNRVVREVTGMSIHDLVMARVMDEARRALVFTTASVQSIADGLGFADAAYFSRCFRKRTGQTPRQYRETERESLRLVEAAA</sequence>
<dbReference type="SUPFAM" id="SSF46689">
    <property type="entry name" value="Homeodomain-like"/>
    <property type="match status" value="2"/>
</dbReference>
<organism evidence="6 7">
    <name type="scientific">Rhizobium puerariae</name>
    <dbReference type="NCBI Taxonomy" id="1585791"/>
    <lineage>
        <taxon>Bacteria</taxon>
        <taxon>Pseudomonadati</taxon>
        <taxon>Pseudomonadota</taxon>
        <taxon>Alphaproteobacteria</taxon>
        <taxon>Hyphomicrobiales</taxon>
        <taxon>Rhizobiaceae</taxon>
        <taxon>Rhizobium/Agrobacterium group</taxon>
        <taxon>Rhizobium</taxon>
    </lineage>
</organism>
<dbReference type="CDD" id="cd06999">
    <property type="entry name" value="cupin_HpaA-like_N"/>
    <property type="match status" value="1"/>
</dbReference>
<dbReference type="PROSITE" id="PS01124">
    <property type="entry name" value="HTH_ARAC_FAMILY_2"/>
    <property type="match status" value="1"/>
</dbReference>
<dbReference type="InterPro" id="IPR020449">
    <property type="entry name" value="Tscrpt_reg_AraC-type_HTH"/>
</dbReference>
<evidence type="ECO:0000313" key="7">
    <source>
        <dbReference type="Proteomes" id="UP001589692"/>
    </source>
</evidence>
<dbReference type="InterPro" id="IPR003313">
    <property type="entry name" value="AraC-bd"/>
</dbReference>
<keyword evidence="1" id="KW-0805">Transcription regulation</keyword>
<keyword evidence="2" id="KW-0238">DNA-binding</keyword>
<evidence type="ECO:0000256" key="1">
    <source>
        <dbReference type="ARBA" id="ARBA00023015"/>
    </source>
</evidence>
<comment type="caution">
    <text evidence="6">The sequence shown here is derived from an EMBL/GenBank/DDBJ whole genome shotgun (WGS) entry which is preliminary data.</text>
</comment>
<dbReference type="SUPFAM" id="SSF51182">
    <property type="entry name" value="RmlC-like cupins"/>
    <property type="match status" value="1"/>
</dbReference>
<dbReference type="InterPro" id="IPR011051">
    <property type="entry name" value="RmlC_Cupin_sf"/>
</dbReference>
<evidence type="ECO:0000256" key="2">
    <source>
        <dbReference type="ARBA" id="ARBA00023125"/>
    </source>
</evidence>
<dbReference type="InterPro" id="IPR018060">
    <property type="entry name" value="HTH_AraC"/>
</dbReference>
<evidence type="ECO:0000259" key="5">
    <source>
        <dbReference type="PROSITE" id="PS01124"/>
    </source>
</evidence>
<name>A0ABV6AD74_9HYPH</name>
<keyword evidence="7" id="KW-1185">Reference proteome</keyword>
<dbReference type="InterPro" id="IPR014710">
    <property type="entry name" value="RmlC-like_jellyroll"/>
</dbReference>
<dbReference type="EMBL" id="JBHMAA010000008">
    <property type="protein sequence ID" value="MFB9948530.1"/>
    <property type="molecule type" value="Genomic_DNA"/>
</dbReference>
<dbReference type="PANTHER" id="PTHR43280:SF32">
    <property type="entry name" value="TRANSCRIPTIONAL REGULATORY PROTEIN"/>
    <property type="match status" value="1"/>
</dbReference>
<protein>
    <submittedName>
        <fullName evidence="6">Helix-turn-helix domain-containing protein</fullName>
    </submittedName>
</protein>
<evidence type="ECO:0000313" key="6">
    <source>
        <dbReference type="EMBL" id="MFB9948530.1"/>
    </source>
</evidence>
<keyword evidence="4" id="KW-0804">Transcription</keyword>
<dbReference type="InterPro" id="IPR047264">
    <property type="entry name" value="Cupin_HpaA-like_N"/>
</dbReference>
<dbReference type="RefSeq" id="WP_377257901.1">
    <property type="nucleotide sequence ID" value="NZ_JBHMAA010000008.1"/>
</dbReference>
<dbReference type="Proteomes" id="UP001589692">
    <property type="component" value="Unassembled WGS sequence"/>
</dbReference>
<dbReference type="Gene3D" id="2.60.120.10">
    <property type="entry name" value="Jelly Rolls"/>
    <property type="match status" value="1"/>
</dbReference>
<evidence type="ECO:0000256" key="4">
    <source>
        <dbReference type="ARBA" id="ARBA00023163"/>
    </source>
</evidence>
<evidence type="ECO:0000256" key="3">
    <source>
        <dbReference type="ARBA" id="ARBA00023159"/>
    </source>
</evidence>
<dbReference type="Pfam" id="PF12833">
    <property type="entry name" value="HTH_18"/>
    <property type="match status" value="1"/>
</dbReference>
<reference evidence="6 7" key="1">
    <citation type="submission" date="2024-09" db="EMBL/GenBank/DDBJ databases">
        <authorList>
            <person name="Sun Q."/>
            <person name="Mori K."/>
        </authorList>
    </citation>
    <scope>NUCLEOTIDE SEQUENCE [LARGE SCALE GENOMIC DNA]</scope>
    <source>
        <strain evidence="6 7">TBRC 4938</strain>
    </source>
</reference>
<dbReference type="InterPro" id="IPR009057">
    <property type="entry name" value="Homeodomain-like_sf"/>
</dbReference>